<sequence length="163" mass="17970">MAALTMAGTVVPSLTESAAAEPTTQQDPLVLTYGAPAPLNGWQEESLPIGNGALGTSVFGQVTADEHPVGETFVRETGWHFNNLSYLPLMKRQAWANNPLGVPGTFTSDDRRWRTECDTANTGRGGCRSYIWTLVVDQTSTPSGWQFDERWDWVFNNQVSFSR</sequence>
<gene>
    <name evidence="1" type="ORF">FOJ82_05940</name>
</gene>
<dbReference type="AlphaFoldDB" id="A0A553K1S8"/>
<name>A0A553K1S8_9ACTN</name>
<dbReference type="Proteomes" id="UP000317638">
    <property type="component" value="Unassembled WGS sequence"/>
</dbReference>
<keyword evidence="2" id="KW-1185">Reference proteome</keyword>
<dbReference type="EMBL" id="VKKG01000002">
    <property type="protein sequence ID" value="TRY18661.1"/>
    <property type="molecule type" value="Genomic_DNA"/>
</dbReference>
<dbReference type="OrthoDB" id="3817282at2"/>
<accession>A0A553K1S8</accession>
<dbReference type="Gene3D" id="2.70.98.50">
    <property type="entry name" value="putative glycoside hydrolase family protein from bacillus halodurans"/>
    <property type="match status" value="1"/>
</dbReference>
<organism evidence="1 2">
    <name type="scientific">Tessaracoccus rhinocerotis</name>
    <dbReference type="NCBI Taxonomy" id="1689449"/>
    <lineage>
        <taxon>Bacteria</taxon>
        <taxon>Bacillati</taxon>
        <taxon>Actinomycetota</taxon>
        <taxon>Actinomycetes</taxon>
        <taxon>Propionibacteriales</taxon>
        <taxon>Propionibacteriaceae</taxon>
        <taxon>Tessaracoccus</taxon>
    </lineage>
</organism>
<reference evidence="1 2" key="1">
    <citation type="submission" date="2019-07" db="EMBL/GenBank/DDBJ databases">
        <authorList>
            <person name="Zhou L.-Y."/>
        </authorList>
    </citation>
    <scope>NUCLEOTIDE SEQUENCE [LARGE SCALE GENOMIC DNA]</scope>
    <source>
        <strain evidence="1 2">YIM 101269</strain>
    </source>
</reference>
<comment type="caution">
    <text evidence="1">The sequence shown here is derived from an EMBL/GenBank/DDBJ whole genome shotgun (WGS) entry which is preliminary data.</text>
</comment>
<evidence type="ECO:0000313" key="1">
    <source>
        <dbReference type="EMBL" id="TRY18661.1"/>
    </source>
</evidence>
<proteinExistence type="predicted"/>
<evidence type="ECO:0000313" key="2">
    <source>
        <dbReference type="Proteomes" id="UP000317638"/>
    </source>
</evidence>
<protein>
    <submittedName>
        <fullName evidence="1">Uncharacterized protein</fullName>
    </submittedName>
</protein>